<evidence type="ECO:0000313" key="2">
    <source>
        <dbReference type="Proteomes" id="UP001589854"/>
    </source>
</evidence>
<organism evidence="1 2">
    <name type="scientific">Metabacillus herbersteinensis</name>
    <dbReference type="NCBI Taxonomy" id="283816"/>
    <lineage>
        <taxon>Bacteria</taxon>
        <taxon>Bacillati</taxon>
        <taxon>Bacillota</taxon>
        <taxon>Bacilli</taxon>
        <taxon>Bacillales</taxon>
        <taxon>Bacillaceae</taxon>
        <taxon>Metabacillus</taxon>
    </lineage>
</organism>
<dbReference type="EMBL" id="JBHLVO010000003">
    <property type="protein sequence ID" value="MFC0271129.1"/>
    <property type="molecule type" value="Genomic_DNA"/>
</dbReference>
<gene>
    <name evidence="1" type="ORF">ACFFIX_06645</name>
</gene>
<comment type="caution">
    <text evidence="1">The sequence shown here is derived from an EMBL/GenBank/DDBJ whole genome shotgun (WGS) entry which is preliminary data.</text>
</comment>
<reference evidence="1 2" key="1">
    <citation type="submission" date="2024-09" db="EMBL/GenBank/DDBJ databases">
        <authorList>
            <person name="Sun Q."/>
            <person name="Mori K."/>
        </authorList>
    </citation>
    <scope>NUCLEOTIDE SEQUENCE [LARGE SCALE GENOMIC DNA]</scope>
    <source>
        <strain evidence="1 2">CCM 7228</strain>
    </source>
</reference>
<dbReference type="Proteomes" id="UP001589854">
    <property type="component" value="Unassembled WGS sequence"/>
</dbReference>
<dbReference type="RefSeq" id="WP_378931840.1">
    <property type="nucleotide sequence ID" value="NZ_JBHLVO010000003.1"/>
</dbReference>
<evidence type="ECO:0000313" key="1">
    <source>
        <dbReference type="EMBL" id="MFC0271129.1"/>
    </source>
</evidence>
<sequence>MRKFEFKKSYEEIEIGGEVFRIDFNDEKTNQYVKKLNEFQKEISELQNVDESKLSDDQKLKHFDDIKGIVKKVIEEFLGEGNFGKLYESAGHSIMNVMDLVFYISEVVSERLQKDREEKRNYYVKKK</sequence>
<protein>
    <submittedName>
        <fullName evidence="1">Uncharacterized protein</fullName>
    </submittedName>
</protein>
<name>A0ABV6GBS4_9BACI</name>
<accession>A0ABV6GBS4</accession>
<proteinExistence type="predicted"/>
<keyword evidence="2" id="KW-1185">Reference proteome</keyword>